<feature type="transmembrane region" description="Helical" evidence="1">
    <location>
        <begin position="263"/>
        <end position="286"/>
    </location>
</feature>
<dbReference type="HOGENOM" id="CLU_932648_0_0_11"/>
<feature type="transmembrane region" description="Helical" evidence="1">
    <location>
        <begin position="66"/>
        <end position="95"/>
    </location>
</feature>
<keyword evidence="1" id="KW-0472">Membrane</keyword>
<accession>C7M097</accession>
<keyword evidence="1" id="KW-0812">Transmembrane</keyword>
<keyword evidence="3" id="KW-1185">Reference proteome</keyword>
<dbReference type="KEGG" id="afo:Afer_1482"/>
<dbReference type="RefSeq" id="WP_015798887.1">
    <property type="nucleotide sequence ID" value="NC_013124.1"/>
</dbReference>
<evidence type="ECO:0000256" key="1">
    <source>
        <dbReference type="SAM" id="Phobius"/>
    </source>
</evidence>
<proteinExistence type="predicted"/>
<keyword evidence="1" id="KW-1133">Transmembrane helix</keyword>
<evidence type="ECO:0000313" key="3">
    <source>
        <dbReference type="Proteomes" id="UP000000771"/>
    </source>
</evidence>
<reference evidence="2 3" key="1">
    <citation type="journal article" date="2009" name="Stand. Genomic Sci.">
        <title>Complete genome sequence of Acidimicrobium ferrooxidans type strain (ICP).</title>
        <authorList>
            <person name="Clum A."/>
            <person name="Nolan M."/>
            <person name="Lang E."/>
            <person name="Glavina Del Rio T."/>
            <person name="Tice H."/>
            <person name="Copeland A."/>
            <person name="Cheng J.F."/>
            <person name="Lucas S."/>
            <person name="Chen F."/>
            <person name="Bruce D."/>
            <person name="Goodwin L."/>
            <person name="Pitluck S."/>
            <person name="Ivanova N."/>
            <person name="Mavrommatis K."/>
            <person name="Mikhailova N."/>
            <person name="Pati A."/>
            <person name="Chen A."/>
            <person name="Palaniappan K."/>
            <person name="Goker M."/>
            <person name="Spring S."/>
            <person name="Land M."/>
            <person name="Hauser L."/>
            <person name="Chang Y.J."/>
            <person name="Jeffries C.C."/>
            <person name="Chain P."/>
            <person name="Bristow J."/>
            <person name="Eisen J.A."/>
            <person name="Markowitz V."/>
            <person name="Hugenholtz P."/>
            <person name="Kyrpides N.C."/>
            <person name="Klenk H.P."/>
            <person name="Lapidus A."/>
        </authorList>
    </citation>
    <scope>NUCLEOTIDE SEQUENCE [LARGE SCALE GENOMIC DNA]</scope>
    <source>
        <strain evidence="3">DSM 10331 / JCM 15462 / NBRC 103882 / ICP</strain>
    </source>
</reference>
<feature type="transmembrane region" description="Helical" evidence="1">
    <location>
        <begin position="115"/>
        <end position="142"/>
    </location>
</feature>
<feature type="transmembrane region" description="Helical" evidence="1">
    <location>
        <begin position="6"/>
        <end position="26"/>
    </location>
</feature>
<dbReference type="EMBL" id="CP001631">
    <property type="protein sequence ID" value="ACU54405.1"/>
    <property type="molecule type" value="Genomic_DNA"/>
</dbReference>
<organism evidence="2 3">
    <name type="scientific">Acidimicrobium ferrooxidans (strain DSM 10331 / JCM 15462 / NBRC 103882 / ICP)</name>
    <dbReference type="NCBI Taxonomy" id="525909"/>
    <lineage>
        <taxon>Bacteria</taxon>
        <taxon>Bacillati</taxon>
        <taxon>Actinomycetota</taxon>
        <taxon>Acidimicrobiia</taxon>
        <taxon>Acidimicrobiales</taxon>
        <taxon>Acidimicrobiaceae</taxon>
        <taxon>Acidimicrobium</taxon>
    </lineage>
</organism>
<name>C7M097_ACIFD</name>
<evidence type="ECO:0000313" key="2">
    <source>
        <dbReference type="EMBL" id="ACU54405.1"/>
    </source>
</evidence>
<feature type="transmembrane region" description="Helical" evidence="1">
    <location>
        <begin position="236"/>
        <end position="257"/>
    </location>
</feature>
<dbReference type="Proteomes" id="UP000000771">
    <property type="component" value="Chromosome"/>
</dbReference>
<gene>
    <name evidence="2" type="ordered locus">Afer_1482</name>
</gene>
<protein>
    <submittedName>
        <fullName evidence="2">Uncharacterized protein</fullName>
    </submittedName>
</protein>
<sequence length="298" mass="32159">MTPTGALVVAAVVGVVVIVVGMLLVFRADPTDPKLEEPIKAASVTVGQVKVAWYQTFGSPSIDIRLAIAAVVGVVFGLLHYLILAIAGGVAAWIFVDTYVTPTFAQRQIERLRDLQTFAASLASTATSGGNVSLVSIVRMALAANPENLFVRSRQRIYEAIFDATDPEDHERNIEQLIATADDPPSRVIDQVVILTAGSRIVSVAPLVQDLLEAITPQLTTFEMAYRTYIVPNITVARILLGFGILTSLGAGAYYASVYQHHLFASLLMQLAFGILLVITIVVVGFSRRPFALSTWFV</sequence>
<dbReference type="AlphaFoldDB" id="C7M097"/>
<dbReference type="STRING" id="525909.Afer_1482"/>